<sequence>MLVLDYNLLVSISRSSQPKLEQSSSDGASLELDEEPEFSLAKACVEAMGPAGEGFVAVRGMENYARLREQVLPLAQKLALMPNSERAAILKEHGLGTDVPLKDPGRPVSSFAAQLRFESLLELDNIGSISKDIYDNQKAQRCAHGDSFSELGNLFKQLGMCMVRVGLLIARLFDAYQSHAGLCESSLEQAILESGTAKGRLIHYHSLLEKDILRSLQNSKTQKQNKNASKARISEVWNAAADSGVSTLWQQWHCDYGIFTVLTSPLFLKPTRDVPSEPDVATKRWTEPAVNGDHWKVDHKLSEGDSNQLQSCDNRSIQEEKPRSSRSQQLSSSSQDLNFSMQECAPPDGYSSLRVMDAHSRTTSVSIPSDYLIVQVGDAAQLLSGGELVARPHCVMRPTSDRDVSRQTMAVFLQPAWDRSLSIPPGTAQERALEAGGVATNLETHIPLLASRWKDGCTFAEFSKETTRQYYGADGRQSRK</sequence>
<feature type="region of interest" description="Disordered" evidence="1">
    <location>
        <begin position="297"/>
        <end position="341"/>
    </location>
</feature>
<reference evidence="3" key="3">
    <citation type="submission" date="2020-12" db="UniProtKB">
        <authorList>
            <consortium name="EnsemblPlants"/>
        </authorList>
    </citation>
    <scope>IDENTIFICATION</scope>
</reference>
<accession>A0A2K1IMF1</accession>
<reference evidence="2 4" key="2">
    <citation type="journal article" date="2018" name="Plant J.">
        <title>The Physcomitrella patens chromosome-scale assembly reveals moss genome structure and evolution.</title>
        <authorList>
            <person name="Lang D."/>
            <person name="Ullrich K.K."/>
            <person name="Murat F."/>
            <person name="Fuchs J."/>
            <person name="Jenkins J."/>
            <person name="Haas F.B."/>
            <person name="Piednoel M."/>
            <person name="Gundlach H."/>
            <person name="Van Bel M."/>
            <person name="Meyberg R."/>
            <person name="Vives C."/>
            <person name="Morata J."/>
            <person name="Symeonidi A."/>
            <person name="Hiss M."/>
            <person name="Muchero W."/>
            <person name="Kamisugi Y."/>
            <person name="Saleh O."/>
            <person name="Blanc G."/>
            <person name="Decker E.L."/>
            <person name="van Gessel N."/>
            <person name="Grimwood J."/>
            <person name="Hayes R.D."/>
            <person name="Graham S.W."/>
            <person name="Gunter L.E."/>
            <person name="McDaniel S.F."/>
            <person name="Hoernstein S.N.W."/>
            <person name="Larsson A."/>
            <person name="Li F.W."/>
            <person name="Perroud P.F."/>
            <person name="Phillips J."/>
            <person name="Ranjan P."/>
            <person name="Rokshar D.S."/>
            <person name="Rothfels C.J."/>
            <person name="Schneider L."/>
            <person name="Shu S."/>
            <person name="Stevenson D.W."/>
            <person name="Thummler F."/>
            <person name="Tillich M."/>
            <person name="Villarreal Aguilar J.C."/>
            <person name="Widiez T."/>
            <person name="Wong G.K."/>
            <person name="Wymore A."/>
            <person name="Zhang Y."/>
            <person name="Zimmer A.D."/>
            <person name="Quatrano R.S."/>
            <person name="Mayer K.F.X."/>
            <person name="Goodstein D."/>
            <person name="Casacuberta J.M."/>
            <person name="Vandepoele K."/>
            <person name="Reski R."/>
            <person name="Cuming A.C."/>
            <person name="Tuskan G.A."/>
            <person name="Maumus F."/>
            <person name="Salse J."/>
            <person name="Schmutz J."/>
            <person name="Rensing S.A."/>
        </authorList>
    </citation>
    <scope>NUCLEOTIDE SEQUENCE [LARGE SCALE GENOMIC DNA]</scope>
    <source>
        <strain evidence="3 4">cv. Gransden 2004</strain>
    </source>
</reference>
<evidence type="ECO:0008006" key="5">
    <source>
        <dbReference type="Google" id="ProtNLM"/>
    </source>
</evidence>
<dbReference type="FunCoup" id="A0A2K1IMF1">
    <property type="interactions" value="1140"/>
</dbReference>
<dbReference type="EnsemblPlants" id="Pp3c22_5720V3.1">
    <property type="protein sequence ID" value="Pp3c22_5720V3.1"/>
    <property type="gene ID" value="Pp3c22_5720"/>
</dbReference>
<dbReference type="Gene3D" id="2.60.120.330">
    <property type="entry name" value="B-lactam Antibiotic, Isopenicillin N Synthase, Chain"/>
    <property type="match status" value="1"/>
</dbReference>
<dbReference type="GeneID" id="112274840"/>
<organism evidence="2">
    <name type="scientific">Physcomitrium patens</name>
    <name type="common">Spreading-leaved earth moss</name>
    <name type="synonym">Physcomitrella patens</name>
    <dbReference type="NCBI Taxonomy" id="3218"/>
    <lineage>
        <taxon>Eukaryota</taxon>
        <taxon>Viridiplantae</taxon>
        <taxon>Streptophyta</taxon>
        <taxon>Embryophyta</taxon>
        <taxon>Bryophyta</taxon>
        <taxon>Bryophytina</taxon>
        <taxon>Bryopsida</taxon>
        <taxon>Funariidae</taxon>
        <taxon>Funariales</taxon>
        <taxon>Funariaceae</taxon>
        <taxon>Physcomitrium</taxon>
    </lineage>
</organism>
<dbReference type="SUPFAM" id="SSF51197">
    <property type="entry name" value="Clavaminate synthase-like"/>
    <property type="match status" value="1"/>
</dbReference>
<dbReference type="PANTHER" id="PTHR48253:SF2">
    <property type="entry name" value="ISOPENICILLIN N SYNTHASE-LIKE FE(2+) 2OG DIOXYGENASE DOMAIN-CONTAINING PROTEIN"/>
    <property type="match status" value="1"/>
</dbReference>
<evidence type="ECO:0000313" key="4">
    <source>
        <dbReference type="Proteomes" id="UP000006727"/>
    </source>
</evidence>
<protein>
    <recommendedName>
        <fullName evidence="5">Isopenicillin N synthase-like Fe(2+) 2OG dioxygenase domain-containing protein</fullName>
    </recommendedName>
</protein>
<evidence type="ECO:0000313" key="3">
    <source>
        <dbReference type="EnsemblPlants" id="Pp3c22_5720V3.1"/>
    </source>
</evidence>
<dbReference type="PANTHER" id="PTHR48253">
    <property type="match status" value="1"/>
</dbReference>
<proteinExistence type="predicted"/>
<dbReference type="AlphaFoldDB" id="A0A2K1IMF1"/>
<dbReference type="RefSeq" id="XP_024360409.1">
    <property type="nucleotide sequence ID" value="XM_024504641.2"/>
</dbReference>
<dbReference type="Gramene" id="Pp3c22_5720V3.2">
    <property type="protein sequence ID" value="Pp3c22_5720V3.2"/>
    <property type="gene ID" value="Pp3c22_5720"/>
</dbReference>
<dbReference type="EMBL" id="ABEU02000022">
    <property type="protein sequence ID" value="PNR30443.1"/>
    <property type="molecule type" value="Genomic_DNA"/>
</dbReference>
<gene>
    <name evidence="3" type="primary">LOC112274840</name>
    <name evidence="2" type="ORF">PHYPA_026759</name>
</gene>
<feature type="compositionally biased region" description="Low complexity" evidence="1">
    <location>
        <begin position="325"/>
        <end position="335"/>
    </location>
</feature>
<feature type="compositionally biased region" description="Polar residues" evidence="1">
    <location>
        <begin position="304"/>
        <end position="315"/>
    </location>
</feature>
<dbReference type="InterPro" id="IPR027443">
    <property type="entry name" value="IPNS-like_sf"/>
</dbReference>
<dbReference type="Proteomes" id="UP000006727">
    <property type="component" value="Chromosome 22"/>
</dbReference>
<dbReference type="OMA" id="RLAVMDH"/>
<dbReference type="KEGG" id="ppp:112274840"/>
<dbReference type="EnsemblPlants" id="Pp3c22_5720V3.2">
    <property type="protein sequence ID" value="Pp3c22_5720V3.2"/>
    <property type="gene ID" value="Pp3c22_5720"/>
</dbReference>
<dbReference type="OrthoDB" id="438224at2759"/>
<evidence type="ECO:0000313" key="2">
    <source>
        <dbReference type="EMBL" id="PNR30443.1"/>
    </source>
</evidence>
<reference evidence="2 4" key="1">
    <citation type="journal article" date="2008" name="Science">
        <title>The Physcomitrella genome reveals evolutionary insights into the conquest of land by plants.</title>
        <authorList>
            <person name="Rensing S."/>
            <person name="Lang D."/>
            <person name="Zimmer A."/>
            <person name="Terry A."/>
            <person name="Salamov A."/>
            <person name="Shapiro H."/>
            <person name="Nishiyama T."/>
            <person name="Perroud P.-F."/>
            <person name="Lindquist E."/>
            <person name="Kamisugi Y."/>
            <person name="Tanahashi T."/>
            <person name="Sakakibara K."/>
            <person name="Fujita T."/>
            <person name="Oishi K."/>
            <person name="Shin-I T."/>
            <person name="Kuroki Y."/>
            <person name="Toyoda A."/>
            <person name="Suzuki Y."/>
            <person name="Hashimoto A."/>
            <person name="Yamaguchi K."/>
            <person name="Sugano A."/>
            <person name="Kohara Y."/>
            <person name="Fujiyama A."/>
            <person name="Anterola A."/>
            <person name="Aoki S."/>
            <person name="Ashton N."/>
            <person name="Barbazuk W.B."/>
            <person name="Barker E."/>
            <person name="Bennetzen J."/>
            <person name="Bezanilla M."/>
            <person name="Blankenship R."/>
            <person name="Cho S.H."/>
            <person name="Dutcher S."/>
            <person name="Estelle M."/>
            <person name="Fawcett J.A."/>
            <person name="Gundlach H."/>
            <person name="Hanada K."/>
            <person name="Heyl A."/>
            <person name="Hicks K.A."/>
            <person name="Hugh J."/>
            <person name="Lohr M."/>
            <person name="Mayer K."/>
            <person name="Melkozernov A."/>
            <person name="Murata T."/>
            <person name="Nelson D."/>
            <person name="Pils B."/>
            <person name="Prigge M."/>
            <person name="Reiss B."/>
            <person name="Renner T."/>
            <person name="Rombauts S."/>
            <person name="Rushton P."/>
            <person name="Sanderfoot A."/>
            <person name="Schween G."/>
            <person name="Shiu S.-H."/>
            <person name="Stueber K."/>
            <person name="Theodoulou F.L."/>
            <person name="Tu H."/>
            <person name="Van de Peer Y."/>
            <person name="Verrier P.J."/>
            <person name="Waters E."/>
            <person name="Wood A."/>
            <person name="Yang L."/>
            <person name="Cove D."/>
            <person name="Cuming A."/>
            <person name="Hasebe M."/>
            <person name="Lucas S."/>
            <person name="Mishler D.B."/>
            <person name="Reski R."/>
            <person name="Grigoriev I."/>
            <person name="Quatrano R.S."/>
            <person name="Boore J.L."/>
        </authorList>
    </citation>
    <scope>NUCLEOTIDE SEQUENCE [LARGE SCALE GENOMIC DNA]</scope>
    <source>
        <strain evidence="3 4">cv. Gransden 2004</strain>
    </source>
</reference>
<dbReference type="PaxDb" id="3218-PP1S12_377V6.1"/>
<name>A0A2K1IMF1_PHYPA</name>
<keyword evidence="4" id="KW-1185">Reference proteome</keyword>
<evidence type="ECO:0000256" key="1">
    <source>
        <dbReference type="SAM" id="MobiDB-lite"/>
    </source>
</evidence>
<dbReference type="Gramene" id="Pp3c22_5720V3.1">
    <property type="protein sequence ID" value="Pp3c22_5720V3.1"/>
    <property type="gene ID" value="Pp3c22_5720"/>
</dbReference>